<reference evidence="1" key="1">
    <citation type="submission" date="2020-12" db="EMBL/GenBank/DDBJ databases">
        <title>Metabolic potential, ecology and presence of endohyphal bacteria is reflected in genomic diversity of Mucoromycotina.</title>
        <authorList>
            <person name="Muszewska A."/>
            <person name="Okrasinska A."/>
            <person name="Steczkiewicz K."/>
            <person name="Drgas O."/>
            <person name="Orlowska M."/>
            <person name="Perlinska-Lenart U."/>
            <person name="Aleksandrzak-Piekarczyk T."/>
            <person name="Szatraj K."/>
            <person name="Zielenkiewicz U."/>
            <person name="Pilsyk S."/>
            <person name="Malc E."/>
            <person name="Mieczkowski P."/>
            <person name="Kruszewska J.S."/>
            <person name="Biernat P."/>
            <person name="Pawlowska J."/>
        </authorList>
    </citation>
    <scope>NUCLEOTIDE SEQUENCE</scope>
    <source>
        <strain evidence="1">CBS 226.32</strain>
    </source>
</reference>
<keyword evidence="2" id="KW-1185">Reference proteome</keyword>
<name>A0A8H7VIF8_9FUNG</name>
<dbReference type="Proteomes" id="UP000650833">
    <property type="component" value="Unassembled WGS sequence"/>
</dbReference>
<organism evidence="1 2">
    <name type="scientific">Mucor plumbeus</name>
    <dbReference type="NCBI Taxonomy" id="97098"/>
    <lineage>
        <taxon>Eukaryota</taxon>
        <taxon>Fungi</taxon>
        <taxon>Fungi incertae sedis</taxon>
        <taxon>Mucoromycota</taxon>
        <taxon>Mucoromycotina</taxon>
        <taxon>Mucoromycetes</taxon>
        <taxon>Mucorales</taxon>
        <taxon>Mucorineae</taxon>
        <taxon>Mucoraceae</taxon>
        <taxon>Mucor</taxon>
    </lineage>
</organism>
<comment type="caution">
    <text evidence="1">The sequence shown here is derived from an EMBL/GenBank/DDBJ whole genome shotgun (WGS) entry which is preliminary data.</text>
</comment>
<sequence>MPASTSNSSSINIDMKESTNHGFSFGNVSNFYDDNHKKRELEDHEFENLPAKRYNSSAIPSTEALTNVIESESLSESPVSDCATEQPVDFATDQPAINSQDDIWACWRLHLNDNSLHKYSLERLGIIQCGNKIQCQDCYSPELYNLLIHDPSTSVNPVSNNAGIFDPIFDETSNKSLMTKKLYQIAYEDKQDPQVFTVTSVLEILMKSVFASVCVTDEEANYSHYVIWPLLGTIIATVDELNFHCGEYRLGAVDKELSRRNIRSNEHYKSDGCISTLIDGIRIELVLLEVSGPFKLDDESRFVKDHVKAGYGLIAMLNEIAYTNKFASFGVFTTVRIFFLHAKKNKLRFWSFEMPAPGLYVLNLLNSAVIPDNRASCELPVESLCIELWNLRNMLQQTVTTIAKLRQSHIVNQRAYNRSHREFPDLVPTLLTDSLRINSEVKLGVNYIPAYDELAINSSLF</sequence>
<evidence type="ECO:0000313" key="1">
    <source>
        <dbReference type="EMBL" id="KAG2215724.1"/>
    </source>
</evidence>
<accession>A0A8H7VIF8</accession>
<dbReference type="OrthoDB" id="2207923at2759"/>
<proteinExistence type="predicted"/>
<dbReference type="EMBL" id="JAEPRC010000004">
    <property type="protein sequence ID" value="KAG2215724.1"/>
    <property type="molecule type" value="Genomic_DNA"/>
</dbReference>
<protein>
    <submittedName>
        <fullName evidence="1">Uncharacterized protein</fullName>
    </submittedName>
</protein>
<dbReference type="AlphaFoldDB" id="A0A8H7VIF8"/>
<evidence type="ECO:0000313" key="2">
    <source>
        <dbReference type="Proteomes" id="UP000650833"/>
    </source>
</evidence>
<gene>
    <name evidence="1" type="ORF">INT46_003936</name>
</gene>